<protein>
    <submittedName>
        <fullName evidence="1">Uncharacterized protein</fullName>
    </submittedName>
</protein>
<sequence length="71" mass="7992">MKTVSIGYYREDGDFAVLATLNNNDEHMTDNAFGDLIGYVASKLCRQLVCEMVILERQDTPDYVTIEGEQA</sequence>
<name>A0A6J5NDN5_9CAUD</name>
<proteinExistence type="predicted"/>
<dbReference type="EMBL" id="LR796614">
    <property type="protein sequence ID" value="CAB4155118.1"/>
    <property type="molecule type" value="Genomic_DNA"/>
</dbReference>
<accession>A0A6J5NDN5</accession>
<organism evidence="1">
    <name type="scientific">uncultured Caudovirales phage</name>
    <dbReference type="NCBI Taxonomy" id="2100421"/>
    <lineage>
        <taxon>Viruses</taxon>
        <taxon>Duplodnaviria</taxon>
        <taxon>Heunggongvirae</taxon>
        <taxon>Uroviricota</taxon>
        <taxon>Caudoviricetes</taxon>
        <taxon>Peduoviridae</taxon>
        <taxon>Maltschvirus</taxon>
        <taxon>Maltschvirus maltsch</taxon>
    </lineage>
</organism>
<evidence type="ECO:0000313" key="1">
    <source>
        <dbReference type="EMBL" id="CAB4155118.1"/>
    </source>
</evidence>
<reference evidence="1" key="1">
    <citation type="submission" date="2020-04" db="EMBL/GenBank/DDBJ databases">
        <authorList>
            <person name="Chiriac C."/>
            <person name="Salcher M."/>
            <person name="Ghai R."/>
            <person name="Kavagutti S V."/>
        </authorList>
    </citation>
    <scope>NUCLEOTIDE SEQUENCE</scope>
</reference>
<gene>
    <name evidence="1" type="ORF">UFOVP654_77</name>
</gene>